<evidence type="ECO:0000313" key="1">
    <source>
        <dbReference type="EMBL" id="KAI4389548.1"/>
    </source>
</evidence>
<accession>A0ACB9SE99</accession>
<dbReference type="EMBL" id="CM042880">
    <property type="protein sequence ID" value="KAI4389548.1"/>
    <property type="molecule type" value="Genomic_DNA"/>
</dbReference>
<evidence type="ECO:0000313" key="2">
    <source>
        <dbReference type="Proteomes" id="UP001057402"/>
    </source>
</evidence>
<proteinExistence type="predicted"/>
<sequence length="382" mass="42796">MSSQDKHLRSYVQLYESLGWNSLVCHSQFLNMFFPGKALPLAVDIVKQLINEVRIKTRPIVFAAFSGGPKACMAQVLEVLDGKFDTQLNTDDIRLVKDCITGFIYDSCPVDFTSDLGARFVVHPTVLKMSNPPRFARWVANSISSGLDSIFLSRFESQRAEYWQTLYSTISMRVPYLILCSENDDLAPYQTICNFSQRLQDLGGDVKMVTWKGSPHVGHYRHYPVDYKAAVTELLGKAAALYSQTAQQAKGSRVGFDGHHDEISDPISIIKMEAVGSSRGSHGFGLTPSNQILLPSSIEYYDGKGLRSIQDEHNPGVVHLPSLPSINAHGLLGQILFDACVPKNVEDWDIQQSPDTYYSRPLSSTRRHSPFNPMKCIWRSRL</sequence>
<organism evidence="1 2">
    <name type="scientific">Melastoma candidum</name>
    <dbReference type="NCBI Taxonomy" id="119954"/>
    <lineage>
        <taxon>Eukaryota</taxon>
        <taxon>Viridiplantae</taxon>
        <taxon>Streptophyta</taxon>
        <taxon>Embryophyta</taxon>
        <taxon>Tracheophyta</taxon>
        <taxon>Spermatophyta</taxon>
        <taxon>Magnoliopsida</taxon>
        <taxon>eudicotyledons</taxon>
        <taxon>Gunneridae</taxon>
        <taxon>Pentapetalae</taxon>
        <taxon>rosids</taxon>
        <taxon>malvids</taxon>
        <taxon>Myrtales</taxon>
        <taxon>Melastomataceae</taxon>
        <taxon>Melastomatoideae</taxon>
        <taxon>Melastomateae</taxon>
        <taxon>Melastoma</taxon>
    </lineage>
</organism>
<reference evidence="2" key="1">
    <citation type="journal article" date="2023" name="Front. Plant Sci.">
        <title>Chromosomal-level genome assembly of Melastoma candidum provides insights into trichome evolution.</title>
        <authorList>
            <person name="Zhong Y."/>
            <person name="Wu W."/>
            <person name="Sun C."/>
            <person name="Zou P."/>
            <person name="Liu Y."/>
            <person name="Dai S."/>
            <person name="Zhou R."/>
        </authorList>
    </citation>
    <scope>NUCLEOTIDE SEQUENCE [LARGE SCALE GENOMIC DNA]</scope>
</reference>
<name>A0ACB9SE99_9MYRT</name>
<gene>
    <name evidence="1" type="ORF">MLD38_001763</name>
</gene>
<comment type="caution">
    <text evidence="1">The sequence shown here is derived from an EMBL/GenBank/DDBJ whole genome shotgun (WGS) entry which is preliminary data.</text>
</comment>
<protein>
    <submittedName>
        <fullName evidence="1">Uncharacterized protein</fullName>
    </submittedName>
</protein>
<dbReference type="Proteomes" id="UP001057402">
    <property type="component" value="Chromosome 1"/>
</dbReference>
<keyword evidence="2" id="KW-1185">Reference proteome</keyword>